<proteinExistence type="predicted"/>
<dbReference type="RefSeq" id="WP_015803044.1">
    <property type="nucleotide sequence ID" value="NC_013093.1"/>
</dbReference>
<dbReference type="AlphaFoldDB" id="C6WIR7"/>
<dbReference type="HOGENOM" id="CLU_073683_0_0_11"/>
<sequence>MPDHADPDLVHRMFPRLGAVQAQALGTSDLFARIYADETWRSERGQVDASLSGPGSDLVQTAVLRAELPELVAELGVRSFLDLPCGDLFWMSRTPLDVERYIGADIVPAAVERNRELHAAPGREFLVLDLVNDELPQVDLVFTRDCLVHLCDADVRAAIANVKRSGARYFAATTFPGRTNWPDITTGGWRPLNLAAAPFDLPEPVRVITEGCTERYLSVEGGREVERSFEDKSIGVWAVDGV</sequence>
<evidence type="ECO:0008006" key="3">
    <source>
        <dbReference type="Google" id="ProtNLM"/>
    </source>
</evidence>
<evidence type="ECO:0000313" key="2">
    <source>
        <dbReference type="Proteomes" id="UP000002213"/>
    </source>
</evidence>
<protein>
    <recommendedName>
        <fullName evidence="3">Methyltransferase domain-containing protein</fullName>
    </recommendedName>
</protein>
<reference evidence="1 2" key="1">
    <citation type="journal article" date="2009" name="Stand. Genomic Sci.">
        <title>Complete genome sequence of Actinosynnema mirum type strain (101).</title>
        <authorList>
            <person name="Land M."/>
            <person name="Lapidus A."/>
            <person name="Mayilraj S."/>
            <person name="Chen F."/>
            <person name="Copeland A."/>
            <person name="Del Rio T.G."/>
            <person name="Nolan M."/>
            <person name="Lucas S."/>
            <person name="Tice H."/>
            <person name="Cheng J.F."/>
            <person name="Chertkov O."/>
            <person name="Bruce D."/>
            <person name="Goodwin L."/>
            <person name="Pitluck S."/>
            <person name="Rohde M."/>
            <person name="Goker M."/>
            <person name="Pati A."/>
            <person name="Ivanova N."/>
            <person name="Mavromatis K."/>
            <person name="Chen A."/>
            <person name="Palaniappan K."/>
            <person name="Hauser L."/>
            <person name="Chang Y.J."/>
            <person name="Jeffries C.C."/>
            <person name="Brettin T."/>
            <person name="Detter J.C."/>
            <person name="Han C."/>
            <person name="Chain P."/>
            <person name="Tindall B.J."/>
            <person name="Bristow J."/>
            <person name="Eisen J.A."/>
            <person name="Markowitz V."/>
            <person name="Hugenholtz P."/>
            <person name="Kyrpides N.C."/>
            <person name="Klenk H.P."/>
        </authorList>
    </citation>
    <scope>NUCLEOTIDE SEQUENCE [LARGE SCALE GENOMIC DNA]</scope>
    <source>
        <strain evidence="2">ATCC 29888 / DSM 43827 / JCM 3225 / NBRC 14064 / NCIMB 13271 / NRRL B-12336 / IMRU 3971 / 101</strain>
    </source>
</reference>
<dbReference type="Proteomes" id="UP000002213">
    <property type="component" value="Chromosome"/>
</dbReference>
<dbReference type="InterPro" id="IPR029063">
    <property type="entry name" value="SAM-dependent_MTases_sf"/>
</dbReference>
<dbReference type="SUPFAM" id="SSF53335">
    <property type="entry name" value="S-adenosyl-L-methionine-dependent methyltransferases"/>
    <property type="match status" value="1"/>
</dbReference>
<dbReference type="KEGG" id="ami:Amir_4303"/>
<evidence type="ECO:0000313" key="1">
    <source>
        <dbReference type="EMBL" id="ACU38157.1"/>
    </source>
</evidence>
<keyword evidence="2" id="KW-1185">Reference proteome</keyword>
<gene>
    <name evidence="1" type="ordered locus">Amir_4303</name>
</gene>
<dbReference type="eggNOG" id="COG0438">
    <property type="taxonomic scope" value="Bacteria"/>
</dbReference>
<dbReference type="EMBL" id="CP001630">
    <property type="protein sequence ID" value="ACU38157.1"/>
    <property type="molecule type" value="Genomic_DNA"/>
</dbReference>
<organism evidence="1 2">
    <name type="scientific">Actinosynnema mirum (strain ATCC 29888 / DSM 43827 / JCM 3225 / NBRC 14064 / NCIMB 13271 / NRRL B-12336 / IMRU 3971 / 101)</name>
    <dbReference type="NCBI Taxonomy" id="446462"/>
    <lineage>
        <taxon>Bacteria</taxon>
        <taxon>Bacillati</taxon>
        <taxon>Actinomycetota</taxon>
        <taxon>Actinomycetes</taxon>
        <taxon>Pseudonocardiales</taxon>
        <taxon>Pseudonocardiaceae</taxon>
        <taxon>Actinosynnema</taxon>
    </lineage>
</organism>
<name>C6WIR7_ACTMD</name>
<dbReference type="STRING" id="446462.Amir_4303"/>
<accession>C6WIR7</accession>
<dbReference type="Gene3D" id="3.40.50.150">
    <property type="entry name" value="Vaccinia Virus protein VP39"/>
    <property type="match status" value="1"/>
</dbReference>